<dbReference type="RefSeq" id="WP_205892617.1">
    <property type="nucleotide sequence ID" value="NZ_JADEVO010000012.1"/>
</dbReference>
<dbReference type="EMBL" id="JADEVO010000012">
    <property type="protein sequence ID" value="MBN3965810.1"/>
    <property type="molecule type" value="Genomic_DNA"/>
</dbReference>
<sequence>MLAKWIFVLMIDGKVTETQMHPSEGKCQIELVKIVPLLRAQGLNAFGACYIRATDLR</sequence>
<evidence type="ECO:0000313" key="2">
    <source>
        <dbReference type="EMBL" id="MBN3965810.1"/>
    </source>
</evidence>
<evidence type="ECO:0000313" key="1">
    <source>
        <dbReference type="EMBL" id="MBN3965799.1"/>
    </source>
</evidence>
<protein>
    <submittedName>
        <fullName evidence="1">Uncharacterized protein</fullName>
    </submittedName>
</protein>
<dbReference type="Proteomes" id="UP000772591">
    <property type="component" value="Unassembled WGS sequence"/>
</dbReference>
<keyword evidence="3" id="KW-1185">Reference proteome</keyword>
<organism evidence="1 3">
    <name type="scientific">Pseudomonas gregormendelii</name>
    <dbReference type="NCBI Taxonomy" id="1628277"/>
    <lineage>
        <taxon>Bacteria</taxon>
        <taxon>Pseudomonadati</taxon>
        <taxon>Pseudomonadota</taxon>
        <taxon>Gammaproteobacteria</taxon>
        <taxon>Pseudomonadales</taxon>
        <taxon>Pseudomonadaceae</taxon>
        <taxon>Pseudomonas</taxon>
    </lineage>
</organism>
<gene>
    <name evidence="1" type="ORF">IMW75_10965</name>
    <name evidence="2" type="ORF">IMW75_11020</name>
</gene>
<dbReference type="EMBL" id="JADEVO010000012">
    <property type="protein sequence ID" value="MBN3965799.1"/>
    <property type="molecule type" value="Genomic_DNA"/>
</dbReference>
<evidence type="ECO:0000313" key="3">
    <source>
        <dbReference type="Proteomes" id="UP000772591"/>
    </source>
</evidence>
<comment type="caution">
    <text evidence="1">The sequence shown here is derived from an EMBL/GenBank/DDBJ whole genome shotgun (WGS) entry which is preliminary data.</text>
</comment>
<accession>A0ABS3AHS9</accession>
<name>A0ABS3AHS9_9PSED</name>
<reference evidence="1 3" key="1">
    <citation type="journal article" date="2021" name="Int. J. Syst. Evol. Microbiol.">
        <title>Pseudomonas piscium sp. nov., Pseudomonas pisciculturae sp. nov., Pseudomonas mucoides sp. nov. and Pseudomonas neuropathica sp. nov. isolated from rainbow trout.</title>
        <authorList>
            <person name="Duman M."/>
            <person name="Mulet M."/>
            <person name="Altun S."/>
            <person name="Saticioglu I.B."/>
            <person name="Gomila M."/>
            <person name="Lalucat J."/>
            <person name="Garcia-Valdes E."/>
        </authorList>
    </citation>
    <scope>NUCLEOTIDE SEQUENCE [LARGE SCALE GENOMIC DNA]</scope>
    <source>
        <strain evidence="1 3">LMG 28632</strain>
    </source>
</reference>
<proteinExistence type="predicted"/>